<feature type="region of interest" description="Disordered" evidence="8">
    <location>
        <begin position="1"/>
        <end position="42"/>
    </location>
</feature>
<dbReference type="PANTHER" id="PTHR31806">
    <property type="entry name" value="PURINE-CYTOSINE PERMEASE FCY2-RELATED"/>
    <property type="match status" value="1"/>
</dbReference>
<name>A0A1W2TEY0_ROSNE</name>
<dbReference type="Gene3D" id="1.10.4160.10">
    <property type="entry name" value="Hydantoin permease"/>
    <property type="match status" value="1"/>
</dbReference>
<dbReference type="OrthoDB" id="2116389at2759"/>
<feature type="transmembrane region" description="Helical" evidence="9">
    <location>
        <begin position="179"/>
        <end position="202"/>
    </location>
</feature>
<dbReference type="GO" id="GO:0022857">
    <property type="term" value="F:transmembrane transporter activity"/>
    <property type="evidence" value="ECO:0007669"/>
    <property type="project" value="InterPro"/>
</dbReference>
<sequence length="515" mass="54055">MMTASLPTQPGSSHNAVVPDDPEDSEKGVNGDGAQGDPTPPRGLRATVLKYLSAGPVELRGVLPVPLEERTSTQYSTYFSIFFCMNINLLPITFGMLGPTYGLGLRDCALVATFFCLLTAAAPAYLGTLGPKTGMRQMVQARFSFGRYGAAVPVVLNLATMTGFCVISCVVGGQCLSAVSAGALTPVAGIVLIGALSLLISFCGYDVLHAYDRFAWIPALAAIAVTTGYGGAQLARQVPAPPATPAGVLSFGMIIASFMMPFSTLSSDYTTYLNPRFPSWRLFLYGFTGLVAPTIPLVVLGAAIGGAIAEVPAWQRGYETNAVGGVLAAMLGPAGGFGRFVVVVLSLSVLGNMAGTMYSMTLNCQLLLASSSPGALLARLPRCAFSVAITAVVVPVSVAAAADFFLSLQYFIALIAYWTAAFVAVVAAEHLLFRRARHDAYDRRAWDDPARLPWGAAALAASALSFALVVPAIAEVWFTGPIAERTGDLGFELAFAATALLYLPFRALEKRLSGR</sequence>
<feature type="transmembrane region" description="Helical" evidence="9">
    <location>
        <begin position="78"/>
        <end position="97"/>
    </location>
</feature>
<evidence type="ECO:0000256" key="1">
    <source>
        <dbReference type="ARBA" id="ARBA00004141"/>
    </source>
</evidence>
<feature type="transmembrane region" description="Helical" evidence="9">
    <location>
        <begin position="109"/>
        <end position="127"/>
    </location>
</feature>
<keyword evidence="11" id="KW-1185">Reference proteome</keyword>
<comment type="similarity">
    <text evidence="2 7">Belongs to the purine-cytosine permease (2.A.39) family.</text>
</comment>
<keyword evidence="3 7" id="KW-0813">Transport</keyword>
<evidence type="ECO:0000256" key="7">
    <source>
        <dbReference type="PIRNR" id="PIRNR002744"/>
    </source>
</evidence>
<evidence type="ECO:0000256" key="5">
    <source>
        <dbReference type="ARBA" id="ARBA00022989"/>
    </source>
</evidence>
<evidence type="ECO:0000256" key="2">
    <source>
        <dbReference type="ARBA" id="ARBA00008974"/>
    </source>
</evidence>
<evidence type="ECO:0000256" key="9">
    <source>
        <dbReference type="SAM" id="Phobius"/>
    </source>
</evidence>
<dbReference type="EMBL" id="DF977465">
    <property type="protein sequence ID" value="GAP86583.1"/>
    <property type="molecule type" value="Genomic_DNA"/>
</dbReference>
<dbReference type="PIRSF" id="PIRSF002744">
    <property type="entry name" value="Pur-cyt_permease"/>
    <property type="match status" value="1"/>
</dbReference>
<gene>
    <name evidence="10" type="ORF">SAMD00023353_2001630</name>
</gene>
<dbReference type="STRING" id="77044.A0A1W2TEY0"/>
<evidence type="ECO:0000313" key="10">
    <source>
        <dbReference type="EMBL" id="GAP86583.1"/>
    </source>
</evidence>
<feature type="transmembrane region" description="Helical" evidence="9">
    <location>
        <begin position="383"/>
        <end position="402"/>
    </location>
</feature>
<evidence type="ECO:0000256" key="6">
    <source>
        <dbReference type="ARBA" id="ARBA00023136"/>
    </source>
</evidence>
<evidence type="ECO:0000256" key="3">
    <source>
        <dbReference type="ARBA" id="ARBA00022448"/>
    </source>
</evidence>
<dbReference type="Pfam" id="PF02133">
    <property type="entry name" value="Transp_cyt_pur"/>
    <property type="match status" value="1"/>
</dbReference>
<feature type="transmembrane region" description="Helical" evidence="9">
    <location>
        <begin position="214"/>
        <end position="232"/>
    </location>
</feature>
<comment type="subcellular location">
    <subcellularLocation>
        <location evidence="1">Membrane</location>
        <topology evidence="1">Multi-pass membrane protein</topology>
    </subcellularLocation>
</comment>
<dbReference type="Proteomes" id="UP000054516">
    <property type="component" value="Unassembled WGS sequence"/>
</dbReference>
<feature type="transmembrane region" description="Helical" evidence="9">
    <location>
        <begin position="408"/>
        <end position="433"/>
    </location>
</feature>
<feature type="transmembrane region" description="Helical" evidence="9">
    <location>
        <begin position="244"/>
        <end position="262"/>
    </location>
</feature>
<feature type="transmembrane region" description="Helical" evidence="9">
    <location>
        <begin position="454"/>
        <end position="477"/>
    </location>
</feature>
<dbReference type="PANTHER" id="PTHR31806:SF5">
    <property type="entry name" value="PURINE-CYTOSINE PERMEASE FCY21"/>
    <property type="match status" value="1"/>
</dbReference>
<feature type="transmembrane region" description="Helical" evidence="9">
    <location>
        <begin position="282"/>
        <end position="309"/>
    </location>
</feature>
<evidence type="ECO:0000256" key="4">
    <source>
        <dbReference type="ARBA" id="ARBA00022692"/>
    </source>
</evidence>
<feature type="transmembrane region" description="Helical" evidence="9">
    <location>
        <begin position="489"/>
        <end position="508"/>
    </location>
</feature>
<keyword evidence="4 9" id="KW-0812">Transmembrane</keyword>
<proteinExistence type="inferred from homology"/>
<dbReference type="GO" id="GO:0005886">
    <property type="term" value="C:plasma membrane"/>
    <property type="evidence" value="ECO:0007669"/>
    <property type="project" value="TreeGrafter"/>
</dbReference>
<protein>
    <submittedName>
        <fullName evidence="10">Putative purine-cytosine permease fcy22</fullName>
    </submittedName>
</protein>
<organism evidence="10">
    <name type="scientific">Rosellinia necatrix</name>
    <name type="common">White root-rot fungus</name>
    <dbReference type="NCBI Taxonomy" id="77044"/>
    <lineage>
        <taxon>Eukaryota</taxon>
        <taxon>Fungi</taxon>
        <taxon>Dikarya</taxon>
        <taxon>Ascomycota</taxon>
        <taxon>Pezizomycotina</taxon>
        <taxon>Sordariomycetes</taxon>
        <taxon>Xylariomycetidae</taxon>
        <taxon>Xylariales</taxon>
        <taxon>Xylariaceae</taxon>
        <taxon>Rosellinia</taxon>
    </lineage>
</organism>
<feature type="transmembrane region" description="Helical" evidence="9">
    <location>
        <begin position="148"/>
        <end position="173"/>
    </location>
</feature>
<dbReference type="AlphaFoldDB" id="A0A1W2TEY0"/>
<keyword evidence="5 9" id="KW-1133">Transmembrane helix</keyword>
<dbReference type="InterPro" id="IPR001248">
    <property type="entry name" value="Pur-cyt_permease"/>
</dbReference>
<dbReference type="OMA" id="ARWGWET"/>
<accession>A0A1W2TEY0</accession>
<evidence type="ECO:0000256" key="8">
    <source>
        <dbReference type="SAM" id="MobiDB-lite"/>
    </source>
</evidence>
<feature type="compositionally biased region" description="Polar residues" evidence="8">
    <location>
        <begin position="1"/>
        <end position="15"/>
    </location>
</feature>
<dbReference type="InterPro" id="IPR026030">
    <property type="entry name" value="Pur-cyt_permease_Fcy2/21/22"/>
</dbReference>
<reference evidence="10" key="1">
    <citation type="submission" date="2016-03" db="EMBL/GenBank/DDBJ databases">
        <title>Draft genome sequence of Rosellinia necatrix.</title>
        <authorList>
            <person name="Kanematsu S."/>
        </authorList>
    </citation>
    <scope>NUCLEOTIDE SEQUENCE [LARGE SCALE GENOMIC DNA]</scope>
    <source>
        <strain evidence="10">W97</strain>
    </source>
</reference>
<keyword evidence="6 7" id="KW-0472">Membrane</keyword>
<evidence type="ECO:0000313" key="11">
    <source>
        <dbReference type="Proteomes" id="UP000054516"/>
    </source>
</evidence>